<reference evidence="1" key="1">
    <citation type="submission" date="2023-04" db="EMBL/GenBank/DDBJ databases">
        <title>Draft Genome sequencing of Naganishia species isolated from polar environments using Oxford Nanopore Technology.</title>
        <authorList>
            <person name="Leo P."/>
            <person name="Venkateswaran K."/>
        </authorList>
    </citation>
    <scope>NUCLEOTIDE SEQUENCE</scope>
    <source>
        <strain evidence="1">MNA-CCFEE 5261</strain>
    </source>
</reference>
<comment type="caution">
    <text evidence="1">The sequence shown here is derived from an EMBL/GenBank/DDBJ whole genome shotgun (WGS) entry which is preliminary data.</text>
</comment>
<dbReference type="Proteomes" id="UP001241377">
    <property type="component" value="Unassembled WGS sequence"/>
</dbReference>
<name>A0ACC2VC88_9TREE</name>
<evidence type="ECO:0000313" key="2">
    <source>
        <dbReference type="Proteomes" id="UP001241377"/>
    </source>
</evidence>
<accession>A0ACC2VC88</accession>
<keyword evidence="2" id="KW-1185">Reference proteome</keyword>
<gene>
    <name evidence="1" type="ORF">QFC19_007006</name>
</gene>
<dbReference type="EMBL" id="JASBWR010000090">
    <property type="protein sequence ID" value="KAJ9096907.1"/>
    <property type="molecule type" value="Genomic_DNA"/>
</dbReference>
<organism evidence="1 2">
    <name type="scientific">Naganishia cerealis</name>
    <dbReference type="NCBI Taxonomy" id="610337"/>
    <lineage>
        <taxon>Eukaryota</taxon>
        <taxon>Fungi</taxon>
        <taxon>Dikarya</taxon>
        <taxon>Basidiomycota</taxon>
        <taxon>Agaricomycotina</taxon>
        <taxon>Tremellomycetes</taxon>
        <taxon>Filobasidiales</taxon>
        <taxon>Filobasidiaceae</taxon>
        <taxon>Naganishia</taxon>
    </lineage>
</organism>
<protein>
    <submittedName>
        <fullName evidence="1">Uncharacterized protein</fullName>
    </submittedName>
</protein>
<evidence type="ECO:0000313" key="1">
    <source>
        <dbReference type="EMBL" id="KAJ9096907.1"/>
    </source>
</evidence>
<proteinExistence type="predicted"/>
<sequence>MSNILYKYFLKKTALDHLASMGPTEDPYFEEVPPDELHFYQRKGARRKKRMPDFIPKKDLKILNSVKRKAYRLDLQLSLCGLRLGWAGVIGLLPWVGDIIACCFAVMLVKKANSIDGGLPADLHSRMMMNVAFDFGIGLIPLVGDFVNILYKCNSRNFILLEKYLVEKYGKEAMGKTGPTDPRTQAEETIKANAQAQAQARMDKNKPSPAHVTV</sequence>